<sequence length="109" mass="12282">MQETYVIRSDGEWLVAWQKHEPPTYPKTDRPQIDFSKNMVVGLSLGSGSNGCYRLSIQRVVEEEEEVRVEYIHSMAQAGSICTQAIVALTDFVVVNKSEKRVTFSQIGS</sequence>
<dbReference type="Proteomes" id="UP000199766">
    <property type="component" value="Unassembled WGS sequence"/>
</dbReference>
<protein>
    <recommendedName>
        <fullName evidence="3">PrcB C-terminal</fullName>
    </recommendedName>
</protein>
<reference evidence="1 2" key="1">
    <citation type="submission" date="2016-10" db="EMBL/GenBank/DDBJ databases">
        <authorList>
            <person name="de Groot N.N."/>
        </authorList>
    </citation>
    <scope>NUCLEOTIDE SEQUENCE [LARGE SCALE GENOMIC DNA]</scope>
    <source>
        <strain evidence="1 2">ATCC 35958</strain>
    </source>
</reference>
<dbReference type="EMBL" id="FOGD01000010">
    <property type="protein sequence ID" value="SER58923.1"/>
    <property type="molecule type" value="Genomic_DNA"/>
</dbReference>
<accession>A0A1H9QGM3</accession>
<organism evidence="1 2">
    <name type="scientific">Giesbergeria anulus</name>
    <dbReference type="NCBI Taxonomy" id="180197"/>
    <lineage>
        <taxon>Bacteria</taxon>
        <taxon>Pseudomonadati</taxon>
        <taxon>Pseudomonadota</taxon>
        <taxon>Betaproteobacteria</taxon>
        <taxon>Burkholderiales</taxon>
        <taxon>Comamonadaceae</taxon>
        <taxon>Giesbergeria</taxon>
    </lineage>
</organism>
<dbReference type="AlphaFoldDB" id="A0A1H9QGM3"/>
<gene>
    <name evidence="1" type="ORF">SAMN02982919_02645</name>
</gene>
<evidence type="ECO:0008006" key="3">
    <source>
        <dbReference type="Google" id="ProtNLM"/>
    </source>
</evidence>
<proteinExistence type="predicted"/>
<name>A0A1H9QGM3_9BURK</name>
<keyword evidence="2" id="KW-1185">Reference proteome</keyword>
<evidence type="ECO:0000313" key="1">
    <source>
        <dbReference type="EMBL" id="SER58923.1"/>
    </source>
</evidence>
<evidence type="ECO:0000313" key="2">
    <source>
        <dbReference type="Proteomes" id="UP000199766"/>
    </source>
</evidence>
<dbReference type="STRING" id="180197.SAMN02982919_02645"/>